<gene>
    <name evidence="6" type="ORF">BKA16_002486</name>
</gene>
<dbReference type="RefSeq" id="WP_183370932.1">
    <property type="nucleotide sequence ID" value="NZ_BAABHL010000040.1"/>
</dbReference>
<comment type="caution">
    <text evidence="6">The sequence shown here is derived from an EMBL/GenBank/DDBJ whole genome shotgun (WGS) entry which is preliminary data.</text>
</comment>
<evidence type="ECO:0000256" key="4">
    <source>
        <dbReference type="PROSITE-ProRule" id="PRU00335"/>
    </source>
</evidence>
<keyword evidence="2 4" id="KW-0238">DNA-binding</keyword>
<keyword evidence="7" id="KW-1185">Reference proteome</keyword>
<feature type="DNA-binding region" description="H-T-H motif" evidence="4">
    <location>
        <begin position="33"/>
        <end position="52"/>
    </location>
</feature>
<dbReference type="InterPro" id="IPR009057">
    <property type="entry name" value="Homeodomain-like_sf"/>
</dbReference>
<name>A0A840F000_9ACTN</name>
<evidence type="ECO:0000256" key="3">
    <source>
        <dbReference type="ARBA" id="ARBA00023163"/>
    </source>
</evidence>
<dbReference type="Gene3D" id="1.10.357.10">
    <property type="entry name" value="Tetracycline Repressor, domain 2"/>
    <property type="match status" value="1"/>
</dbReference>
<dbReference type="Proteomes" id="UP000551501">
    <property type="component" value="Unassembled WGS sequence"/>
</dbReference>
<proteinExistence type="predicted"/>
<accession>A0A840F000</accession>
<evidence type="ECO:0000313" key="6">
    <source>
        <dbReference type="EMBL" id="MBB4135934.1"/>
    </source>
</evidence>
<evidence type="ECO:0000259" key="5">
    <source>
        <dbReference type="PROSITE" id="PS50977"/>
    </source>
</evidence>
<protein>
    <submittedName>
        <fullName evidence="6">AcrR family transcriptional regulator</fullName>
    </submittedName>
</protein>
<dbReference type="PRINTS" id="PR00455">
    <property type="entry name" value="HTHTETR"/>
</dbReference>
<reference evidence="6 7" key="1">
    <citation type="submission" date="2020-08" db="EMBL/GenBank/DDBJ databases">
        <title>Sequencing the genomes of 1000 actinobacteria strains.</title>
        <authorList>
            <person name="Klenk H.-P."/>
        </authorList>
    </citation>
    <scope>NUCLEOTIDE SEQUENCE [LARGE SCALE GENOMIC DNA]</scope>
    <source>
        <strain evidence="6 7">DSM 45298</strain>
    </source>
</reference>
<dbReference type="InterPro" id="IPR001647">
    <property type="entry name" value="HTH_TetR"/>
</dbReference>
<keyword evidence="1" id="KW-0805">Transcription regulation</keyword>
<dbReference type="GO" id="GO:0000976">
    <property type="term" value="F:transcription cis-regulatory region binding"/>
    <property type="evidence" value="ECO:0007669"/>
    <property type="project" value="TreeGrafter"/>
</dbReference>
<dbReference type="GO" id="GO:0003700">
    <property type="term" value="F:DNA-binding transcription factor activity"/>
    <property type="evidence" value="ECO:0007669"/>
    <property type="project" value="TreeGrafter"/>
</dbReference>
<dbReference type="PANTHER" id="PTHR30055:SF234">
    <property type="entry name" value="HTH-TYPE TRANSCRIPTIONAL REGULATOR BETI"/>
    <property type="match status" value="1"/>
</dbReference>
<dbReference type="Pfam" id="PF00440">
    <property type="entry name" value="TetR_N"/>
    <property type="match status" value="1"/>
</dbReference>
<feature type="domain" description="HTH tetR-type" evidence="5">
    <location>
        <begin position="10"/>
        <end position="70"/>
    </location>
</feature>
<evidence type="ECO:0000256" key="2">
    <source>
        <dbReference type="ARBA" id="ARBA00023125"/>
    </source>
</evidence>
<dbReference type="SUPFAM" id="SSF46689">
    <property type="entry name" value="Homeodomain-like"/>
    <property type="match status" value="1"/>
</dbReference>
<keyword evidence="3" id="KW-0804">Transcription</keyword>
<organism evidence="6 7">
    <name type="scientific">Gordonia humi</name>
    <dbReference type="NCBI Taxonomy" id="686429"/>
    <lineage>
        <taxon>Bacteria</taxon>
        <taxon>Bacillati</taxon>
        <taxon>Actinomycetota</taxon>
        <taxon>Actinomycetes</taxon>
        <taxon>Mycobacteriales</taxon>
        <taxon>Gordoniaceae</taxon>
        <taxon>Gordonia</taxon>
    </lineage>
</organism>
<evidence type="ECO:0000256" key="1">
    <source>
        <dbReference type="ARBA" id="ARBA00023015"/>
    </source>
</evidence>
<sequence>MAGLRESWRVAAMQTIQECALDLFDERGFAAVKIEDVAEAAGVSPSSIYRYFGTKEGLIVADEFDTWGKETIEAVLDPRDPVGSLIEAVVAYEAPRTSGGDGVVPSADIPWRRVRYFFAEPSVRLAAQASLDRASLLIAPLLVSSGALSPTQARVAANSLAFGYFACLEQWYLDDRTRPIAWYVEEGLRPLREIWGERRTDPDLTAAPQT</sequence>
<dbReference type="AlphaFoldDB" id="A0A840F000"/>
<dbReference type="PROSITE" id="PS50977">
    <property type="entry name" value="HTH_TETR_2"/>
    <property type="match status" value="1"/>
</dbReference>
<dbReference type="PANTHER" id="PTHR30055">
    <property type="entry name" value="HTH-TYPE TRANSCRIPTIONAL REGULATOR RUTR"/>
    <property type="match status" value="1"/>
</dbReference>
<dbReference type="InterPro" id="IPR050109">
    <property type="entry name" value="HTH-type_TetR-like_transc_reg"/>
</dbReference>
<dbReference type="EMBL" id="JACIFP010000001">
    <property type="protein sequence ID" value="MBB4135934.1"/>
    <property type="molecule type" value="Genomic_DNA"/>
</dbReference>
<evidence type="ECO:0000313" key="7">
    <source>
        <dbReference type="Proteomes" id="UP000551501"/>
    </source>
</evidence>